<feature type="region of interest" description="Disordered" evidence="1">
    <location>
        <begin position="411"/>
        <end position="467"/>
    </location>
</feature>
<dbReference type="EMBL" id="AP010968">
    <property type="protein sequence ID" value="BAJ27032.1"/>
    <property type="molecule type" value="Genomic_DNA"/>
</dbReference>
<evidence type="ECO:0008006" key="4">
    <source>
        <dbReference type="Google" id="ProtNLM"/>
    </source>
</evidence>
<accession>E4N751</accession>
<evidence type="ECO:0000313" key="3">
    <source>
        <dbReference type="Proteomes" id="UP000007076"/>
    </source>
</evidence>
<dbReference type="PATRIC" id="fig|452652.3.peg.1196"/>
<dbReference type="KEGG" id="ksk:KSE_11990"/>
<evidence type="ECO:0000256" key="1">
    <source>
        <dbReference type="SAM" id="MobiDB-lite"/>
    </source>
</evidence>
<feature type="compositionally biased region" description="Low complexity" evidence="1">
    <location>
        <begin position="441"/>
        <end position="450"/>
    </location>
</feature>
<dbReference type="Proteomes" id="UP000007076">
    <property type="component" value="Chromosome"/>
</dbReference>
<organism evidence="2 3">
    <name type="scientific">Kitasatospora setae (strain ATCC 33774 / DSM 43861 / JCM 3304 / KCC A-0304 / NBRC 14216 / KM-6054)</name>
    <name type="common">Streptomyces setae</name>
    <dbReference type="NCBI Taxonomy" id="452652"/>
    <lineage>
        <taxon>Bacteria</taxon>
        <taxon>Bacillati</taxon>
        <taxon>Actinomycetota</taxon>
        <taxon>Actinomycetes</taxon>
        <taxon>Kitasatosporales</taxon>
        <taxon>Streptomycetaceae</taxon>
        <taxon>Kitasatospora</taxon>
    </lineage>
</organism>
<reference evidence="2 3" key="1">
    <citation type="journal article" date="2010" name="DNA Res.">
        <title>Genome sequence of Kitasatospora setae NBRC 14216T: an evolutionary snapshot of the family Streptomycetaceae.</title>
        <authorList>
            <person name="Ichikawa N."/>
            <person name="Oguchi A."/>
            <person name="Ikeda H."/>
            <person name="Ishikawa J."/>
            <person name="Kitani S."/>
            <person name="Watanabe Y."/>
            <person name="Nakamura S."/>
            <person name="Katano Y."/>
            <person name="Kishi E."/>
            <person name="Sasagawa M."/>
            <person name="Ankai A."/>
            <person name="Fukui S."/>
            <person name="Hashimoto Y."/>
            <person name="Kamata S."/>
            <person name="Otoguro M."/>
            <person name="Tanikawa S."/>
            <person name="Nihira T."/>
            <person name="Horinouchi S."/>
            <person name="Ohnishi Y."/>
            <person name="Hayakawa M."/>
            <person name="Kuzuyama T."/>
            <person name="Arisawa A."/>
            <person name="Nomoto F."/>
            <person name="Miura H."/>
            <person name="Takahashi Y."/>
            <person name="Fujita N."/>
        </authorList>
    </citation>
    <scope>NUCLEOTIDE SEQUENCE [LARGE SCALE GENOMIC DNA]</scope>
    <source>
        <strain evidence="3">ATCC 33774 / DSM 43861 / JCM 3304 / KCC A-0304 / NBRC 14216 / KM-6054</strain>
    </source>
</reference>
<protein>
    <recommendedName>
        <fullName evidence="4">Tetratricopeptide repeat protein</fullName>
    </recommendedName>
</protein>
<dbReference type="AlphaFoldDB" id="E4N751"/>
<dbReference type="eggNOG" id="COG0457">
    <property type="taxonomic scope" value="Bacteria"/>
</dbReference>
<dbReference type="RefSeq" id="WP_014134350.1">
    <property type="nucleotide sequence ID" value="NC_016109.1"/>
</dbReference>
<dbReference type="STRING" id="452652.KSE_11990"/>
<name>E4N751_KITSK</name>
<proteinExistence type="predicted"/>
<keyword evidence="3" id="KW-1185">Reference proteome</keyword>
<gene>
    <name evidence="2" type="ordered locus">KSE_11990</name>
</gene>
<evidence type="ECO:0000313" key="2">
    <source>
        <dbReference type="EMBL" id="BAJ27032.1"/>
    </source>
</evidence>
<sequence length="467" mass="49085">MHPDLAKARELLDADDPQGAVRELRAVADDLTAAELAPLVARLAELVGIDDLARAAAALAAAAAPTPTAAAPTGSAPTAAAPAGGPVAPGALYAYGYACIEHGLSELAVPALRQALSGALRGEGAPEARRRLFGRSRRAAAEVNPRQVLLELAVALEDGERHAEAAELLDGHRELTGDWPDRYLLAHNALMAGQLDRAREAFDGLSAPDETWRPAADRIRRTLARAAAVPPAGPADLRGWHHVLTGGLLATRSPFGYDAGMAGRWAYLQGGWDDCRLGLERLGAILAATGRRPAAVALLPDRGSRALGLAAAELLGLPAAPYRPGTPDALVVAYDLNEVDPELLEQLHERAPGELLYEHATCWTDTPAVSADVCGLLVQRIVAPWEPRMTVDEDGEVSEAPADGRPAEELAREILAASAEPDPGDGSAPPDPLEELERFAARAAATWATGTRDRIRSAGPVRSSRFH</sequence>
<dbReference type="HOGENOM" id="CLU_618083_0_0_11"/>